<name>A0A2C9DJT3_MICEC</name>
<accession>A0A2C9DJT3</accession>
<dbReference type="SUPFAM" id="SSF51735">
    <property type="entry name" value="NAD(P)-binding Rossmann-fold domains"/>
    <property type="match status" value="1"/>
</dbReference>
<comment type="cofactor">
    <cofactor evidence="2 8">
        <name>NAD(+)</name>
        <dbReference type="ChEBI" id="CHEBI:57540"/>
    </cofactor>
</comment>
<sequence>MKLLVTGGAGFVGSEYVRSMLGGAYEGYENAEITVLDKLTYAGSLTNIPVDDPRLTFVRGDIVDRELLLDLLPGHDAVVHFAAESHVDRSLLDASPFTTTNVLGTQTLLDCCLRTGISRVVQVSTDEVYGTIAHGSWTEDHPLLPNSPYAASKAAADLLARSYHRSHGLPVVITRCSNNYGPYQHVEKMIPRFVTNLLSGRPVPLYGDGRNVREWLHVADHCRGVQLALGKGRDGEVYHLGSGTELTNRDLTAELLRLCGADWDAVRPVADRKGHDLRYSLDDSKARRELGYAPQVPFESGLAEVVAWYRTNSDRWADESERHHTQAAPEPAMPGPDTEEQGSMNMKAVGTTAAVSR</sequence>
<dbReference type="Pfam" id="PF16363">
    <property type="entry name" value="GDP_Man_Dehyd"/>
    <property type="match status" value="1"/>
</dbReference>
<dbReference type="GO" id="GO:0009225">
    <property type="term" value="P:nucleotide-sugar metabolic process"/>
    <property type="evidence" value="ECO:0007669"/>
    <property type="project" value="InterPro"/>
</dbReference>
<protein>
    <recommendedName>
        <fullName evidence="5 8">dTDP-glucose 4,6-dehydratase</fullName>
        <ecNumber evidence="4 8">4.2.1.46</ecNumber>
    </recommendedName>
</protein>
<evidence type="ECO:0000313" key="11">
    <source>
        <dbReference type="EMBL" id="ARD70900.1"/>
    </source>
</evidence>
<evidence type="ECO:0000256" key="2">
    <source>
        <dbReference type="ARBA" id="ARBA00001911"/>
    </source>
</evidence>
<evidence type="ECO:0000256" key="8">
    <source>
        <dbReference type="RuleBase" id="RU004473"/>
    </source>
</evidence>
<keyword evidence="7 8" id="KW-0456">Lyase</keyword>
<comment type="catalytic activity">
    <reaction evidence="1 8">
        <text>dTDP-alpha-D-glucose = dTDP-4-dehydro-6-deoxy-alpha-D-glucose + H2O</text>
        <dbReference type="Rhea" id="RHEA:17221"/>
        <dbReference type="ChEBI" id="CHEBI:15377"/>
        <dbReference type="ChEBI" id="CHEBI:57477"/>
        <dbReference type="ChEBI" id="CHEBI:57649"/>
        <dbReference type="EC" id="4.2.1.46"/>
    </reaction>
</comment>
<evidence type="ECO:0000259" key="10">
    <source>
        <dbReference type="Pfam" id="PF16363"/>
    </source>
</evidence>
<dbReference type="Gene3D" id="3.90.25.10">
    <property type="entry name" value="UDP-galactose 4-epimerase, domain 1"/>
    <property type="match status" value="1"/>
</dbReference>
<evidence type="ECO:0000256" key="1">
    <source>
        <dbReference type="ARBA" id="ARBA00001539"/>
    </source>
</evidence>
<evidence type="ECO:0000256" key="4">
    <source>
        <dbReference type="ARBA" id="ARBA00011990"/>
    </source>
</evidence>
<feature type="region of interest" description="Disordered" evidence="9">
    <location>
        <begin position="317"/>
        <end position="357"/>
    </location>
</feature>
<feature type="domain" description="NAD(P)-binding" evidence="10">
    <location>
        <begin position="4"/>
        <end position="304"/>
    </location>
</feature>
<evidence type="ECO:0000256" key="6">
    <source>
        <dbReference type="ARBA" id="ARBA00023027"/>
    </source>
</evidence>
<organism evidence="11">
    <name type="scientific">Micromonospora echinospora</name>
    <name type="common">Micromonospora purpurea</name>
    <dbReference type="NCBI Taxonomy" id="1877"/>
    <lineage>
        <taxon>Bacteria</taxon>
        <taxon>Bacillati</taxon>
        <taxon>Actinomycetota</taxon>
        <taxon>Actinomycetes</taxon>
        <taxon>Micromonosporales</taxon>
        <taxon>Micromonosporaceae</taxon>
        <taxon>Micromonospora</taxon>
    </lineage>
</organism>
<dbReference type="EC" id="4.2.1.46" evidence="4 8"/>
<dbReference type="NCBIfam" id="TIGR01181">
    <property type="entry name" value="dTDP_gluc_dehyt"/>
    <property type="match status" value="1"/>
</dbReference>
<dbReference type="CDD" id="cd05246">
    <property type="entry name" value="dTDP_GD_SDR_e"/>
    <property type="match status" value="1"/>
</dbReference>
<dbReference type="EMBL" id="KY454837">
    <property type="protein sequence ID" value="ARD70900.1"/>
    <property type="molecule type" value="Genomic_DNA"/>
</dbReference>
<dbReference type="GO" id="GO:0008460">
    <property type="term" value="F:dTDP-glucose 4,6-dehydratase activity"/>
    <property type="evidence" value="ECO:0007669"/>
    <property type="project" value="UniProtKB-EC"/>
</dbReference>
<evidence type="ECO:0000256" key="7">
    <source>
        <dbReference type="ARBA" id="ARBA00023239"/>
    </source>
</evidence>
<dbReference type="PANTHER" id="PTHR43000">
    <property type="entry name" value="DTDP-D-GLUCOSE 4,6-DEHYDRATASE-RELATED"/>
    <property type="match status" value="1"/>
</dbReference>
<keyword evidence="6" id="KW-0520">NAD</keyword>
<evidence type="ECO:0000256" key="9">
    <source>
        <dbReference type="SAM" id="MobiDB-lite"/>
    </source>
</evidence>
<proteinExistence type="inferred from homology"/>
<dbReference type="Gene3D" id="3.40.50.720">
    <property type="entry name" value="NAD(P)-binding Rossmann-like Domain"/>
    <property type="match status" value="1"/>
</dbReference>
<comment type="similarity">
    <text evidence="3 8">Belongs to the NAD(P)-dependent epimerase/dehydratase family. dTDP-glucose dehydratase subfamily.</text>
</comment>
<dbReference type="InterPro" id="IPR016040">
    <property type="entry name" value="NAD(P)-bd_dom"/>
</dbReference>
<dbReference type="InterPro" id="IPR036291">
    <property type="entry name" value="NAD(P)-bd_dom_sf"/>
</dbReference>
<reference evidence="11" key="1">
    <citation type="journal article" date="2017" name="Tetrahedron">
        <title>Isolation, structure elucidation and biosynthesis of monomeric benzo[b]fluorene nenestatin from Micromonospora echinospora SCSIO 04089.</title>
        <authorList>
            <person name="Jiang X."/>
            <person name="Zhang Q."/>
            <person name="Zhu Y."/>
            <person name="Nie F."/>
            <person name="Wu Z."/>
            <person name="Yang C."/>
            <person name="Zhang L."/>
            <person name="Tian X."/>
            <person name="Zhang C."/>
        </authorList>
    </citation>
    <scope>NUCLEOTIDE SEQUENCE</scope>
    <source>
        <strain evidence="11">SCSIO 04089</strain>
    </source>
</reference>
<evidence type="ECO:0000256" key="3">
    <source>
        <dbReference type="ARBA" id="ARBA00008178"/>
    </source>
</evidence>
<dbReference type="AlphaFoldDB" id="A0A2C9DJT3"/>
<dbReference type="InterPro" id="IPR005888">
    <property type="entry name" value="dTDP_Gluc_deHydtase"/>
</dbReference>
<evidence type="ECO:0000256" key="5">
    <source>
        <dbReference type="ARBA" id="ARBA00016977"/>
    </source>
</evidence>